<feature type="coiled-coil region" evidence="1">
    <location>
        <begin position="242"/>
        <end position="306"/>
    </location>
</feature>
<evidence type="ECO:0000259" key="4">
    <source>
        <dbReference type="Pfam" id="PF14257"/>
    </source>
</evidence>
<protein>
    <submittedName>
        <fullName evidence="5">DUF4349 domain-containing protein</fullName>
    </submittedName>
</protein>
<gene>
    <name evidence="5" type="ORF">V2V91_08465</name>
</gene>
<dbReference type="Pfam" id="PF14257">
    <property type="entry name" value="DUF4349"/>
    <property type="match status" value="1"/>
</dbReference>
<feature type="transmembrane region" description="Helical" evidence="3">
    <location>
        <begin position="59"/>
        <end position="81"/>
    </location>
</feature>
<reference evidence="5 6" key="1">
    <citation type="submission" date="2024-01" db="EMBL/GenBank/DDBJ databases">
        <title>the genome sequence of strain Microbacterium schleiferi NBRC 15075.</title>
        <authorList>
            <person name="Ding Y."/>
            <person name="Zhang G."/>
        </authorList>
    </citation>
    <scope>NUCLEOTIDE SEQUENCE [LARGE SCALE GENOMIC DNA]</scope>
    <source>
        <strain evidence="5 6">NBRC 15075</strain>
    </source>
</reference>
<name>A0ABU7V649_9MICO</name>
<sequence length="380" mass="38993">MNTPTLPPSGADDQPDAGTTPVLPPLTDDRVQAMEDRVFTTIERERAASVRRSARRGRLWMTGAAAAAVVAVAAIISPAVLAGLNGTNESGATGGVMSADMSTDGAMPGGEVMLTDGTVVDGADISGQSELRAEGADSAIDETGRAIIASSSATVVVDDVRAAAEQIAAVADGRGGYVESLSIGSGYSGVPVDLADPSVAVTNGWITVRVPADELASAMADLEQIGEVTASSIDRFDVTDQVVDLQARVEAAQASVDRLLELMAQAGSVSDLLAAESALAERQATLESYQQQLESLEDQVAMSSLSVSLTVRHESVDANPAGFWDGLVAGWNGLVATLNGVVVALGFLLPWIAVVAVIGGVAWGIVVLVRRSRRGPRADS</sequence>
<dbReference type="RefSeq" id="WP_331791507.1">
    <property type="nucleotide sequence ID" value="NZ_BAAAUO010000012.1"/>
</dbReference>
<feature type="transmembrane region" description="Helical" evidence="3">
    <location>
        <begin position="348"/>
        <end position="369"/>
    </location>
</feature>
<comment type="caution">
    <text evidence="5">The sequence shown here is derived from an EMBL/GenBank/DDBJ whole genome shotgun (WGS) entry which is preliminary data.</text>
</comment>
<evidence type="ECO:0000313" key="6">
    <source>
        <dbReference type="Proteomes" id="UP001351900"/>
    </source>
</evidence>
<proteinExistence type="predicted"/>
<keyword evidence="3" id="KW-0472">Membrane</keyword>
<evidence type="ECO:0000256" key="3">
    <source>
        <dbReference type="SAM" id="Phobius"/>
    </source>
</evidence>
<organism evidence="5 6">
    <name type="scientific">Microbacterium schleiferi</name>
    <dbReference type="NCBI Taxonomy" id="69362"/>
    <lineage>
        <taxon>Bacteria</taxon>
        <taxon>Bacillati</taxon>
        <taxon>Actinomycetota</taxon>
        <taxon>Actinomycetes</taxon>
        <taxon>Micrococcales</taxon>
        <taxon>Microbacteriaceae</taxon>
        <taxon>Microbacterium</taxon>
    </lineage>
</organism>
<keyword evidence="3" id="KW-1133">Transmembrane helix</keyword>
<dbReference type="Proteomes" id="UP001351900">
    <property type="component" value="Unassembled WGS sequence"/>
</dbReference>
<feature type="domain" description="DUF4349" evidence="4">
    <location>
        <begin position="145"/>
        <end position="363"/>
    </location>
</feature>
<evidence type="ECO:0000256" key="2">
    <source>
        <dbReference type="SAM" id="MobiDB-lite"/>
    </source>
</evidence>
<dbReference type="EMBL" id="JAZHOV010000004">
    <property type="protein sequence ID" value="MEF2255165.1"/>
    <property type="molecule type" value="Genomic_DNA"/>
</dbReference>
<accession>A0ABU7V649</accession>
<keyword evidence="6" id="KW-1185">Reference proteome</keyword>
<keyword evidence="1" id="KW-0175">Coiled coil</keyword>
<feature type="region of interest" description="Disordered" evidence="2">
    <location>
        <begin position="1"/>
        <end position="29"/>
    </location>
</feature>
<dbReference type="InterPro" id="IPR025645">
    <property type="entry name" value="DUF4349"/>
</dbReference>
<keyword evidence="3" id="KW-0812">Transmembrane</keyword>
<evidence type="ECO:0000313" key="5">
    <source>
        <dbReference type="EMBL" id="MEF2255165.1"/>
    </source>
</evidence>
<evidence type="ECO:0000256" key="1">
    <source>
        <dbReference type="SAM" id="Coils"/>
    </source>
</evidence>